<dbReference type="EMBL" id="QMRA01000056">
    <property type="protein sequence ID" value="RLE53685.1"/>
    <property type="molecule type" value="Genomic_DNA"/>
</dbReference>
<name>A0A497F2F1_9CREN</name>
<proteinExistence type="predicted"/>
<evidence type="ECO:0000313" key="2">
    <source>
        <dbReference type="Proteomes" id="UP000269499"/>
    </source>
</evidence>
<evidence type="ECO:0000313" key="1">
    <source>
        <dbReference type="EMBL" id="RLE53685.1"/>
    </source>
</evidence>
<gene>
    <name evidence="1" type="ORF">DRJ26_03100</name>
</gene>
<reference evidence="1 2" key="1">
    <citation type="submission" date="2018-06" db="EMBL/GenBank/DDBJ databases">
        <title>Extensive metabolic versatility and redundancy in microbially diverse, dynamic hydrothermal sediments.</title>
        <authorList>
            <person name="Dombrowski N."/>
            <person name="Teske A."/>
            <person name="Baker B.J."/>
        </authorList>
    </citation>
    <scope>NUCLEOTIDE SEQUENCE [LARGE SCALE GENOMIC DNA]</scope>
    <source>
        <strain evidence="1">B20_G2</strain>
    </source>
</reference>
<comment type="caution">
    <text evidence="1">The sequence shown here is derived from an EMBL/GenBank/DDBJ whole genome shotgun (WGS) entry which is preliminary data.</text>
</comment>
<dbReference type="AlphaFoldDB" id="A0A497F2F1"/>
<sequence length="160" mass="18981">MNYNLEHYVYINLLKLGHEVKFHGYKDRLGKLANFVRMTITRFKPARDLANVIWLNHINEEIKNIAKKFSPDLILTIKGEWVRPKTIEWLKKELGAKTALWYPDDPRFFGSLVRYIAPEYDYVFTASKNAISRYKELGIKHVYRLPFGCEPTVHRRINLI</sequence>
<protein>
    <submittedName>
        <fullName evidence="1">Uncharacterized protein</fullName>
    </submittedName>
</protein>
<feature type="non-terminal residue" evidence="1">
    <location>
        <position position="160"/>
    </location>
</feature>
<accession>A0A497F2F1</accession>
<dbReference type="Proteomes" id="UP000269499">
    <property type="component" value="Unassembled WGS sequence"/>
</dbReference>
<organism evidence="1 2">
    <name type="scientific">Thermoproteota archaeon</name>
    <dbReference type="NCBI Taxonomy" id="2056631"/>
    <lineage>
        <taxon>Archaea</taxon>
        <taxon>Thermoproteota</taxon>
    </lineage>
</organism>